<accession>A0A6P7ZG44</accession>
<keyword evidence="3" id="KW-1133">Transmembrane helix</keyword>
<dbReference type="Gene3D" id="2.10.25.10">
    <property type="entry name" value="Laminin"/>
    <property type="match status" value="1"/>
</dbReference>
<dbReference type="PROSITE" id="PS50026">
    <property type="entry name" value="EGF_3"/>
    <property type="match status" value="1"/>
</dbReference>
<comment type="caution">
    <text evidence="1">Lacks conserved residue(s) required for the propagation of feature annotation.</text>
</comment>
<evidence type="ECO:0000313" key="5">
    <source>
        <dbReference type="Proteomes" id="UP000515156"/>
    </source>
</evidence>
<feature type="transmembrane region" description="Helical" evidence="3">
    <location>
        <begin position="393"/>
        <end position="413"/>
    </location>
</feature>
<evidence type="ECO:0000256" key="1">
    <source>
        <dbReference type="PROSITE-ProRule" id="PRU00076"/>
    </source>
</evidence>
<dbReference type="RefSeq" id="XP_030076853.1">
    <property type="nucleotide sequence ID" value="XM_030220993.1"/>
</dbReference>
<dbReference type="InterPro" id="IPR000742">
    <property type="entry name" value="EGF"/>
</dbReference>
<dbReference type="Proteomes" id="UP000515156">
    <property type="component" value="Chromosome 12"/>
</dbReference>
<gene>
    <name evidence="6" type="primary">LOC115481672</name>
</gene>
<dbReference type="InParanoid" id="A0A6P7ZG44"/>
<sequence length="523" mass="58248">MFKLFKAGQFHSLWGLMCLMYYQTSSIHLAASARAVAFDKFSVLKKEQKFETNAKDMLGSSLDMLHSLIPKLERARPTSEAPAGREAFPVVTEERGIFAELIKYREQRRGSNTLLHLLRLHSMKSIQDRSRSRGGRTRIRIQATPDFEDEELQLMMPVKPKFRTGKKASGKRNSSPPHNAYGPAFNLSPVQNQPMAYPTTIITQETEGSGTMNTESSSNNENVQVSKGCEAKNCNVNKIVTHSAADKGLHTGPLPPTEMLPSKPMKDSVASSPTSPTYETISTTSPLNSKSVLSRLTVPSAVLKELNYSLPTDITQENGNFTIGTTPCRPGYTLEKGSCRSICELTPNYCQNGGRCLILQDVGPLCKCIQNDDIWYKGERCESFLTEFQLNCIIAACCLLLFILLLLLPVLILKTSGRKLSRPLLGSTSKLWIPSLAPQMSQSFSTLSEASDVTEQTTFGSLPRLSTFFDTERYRPLPTGQKQPLIVCEDSSSTSDFHTRLLPDYQTKVPTDPRFWMTERTPF</sequence>
<evidence type="ECO:0000256" key="2">
    <source>
        <dbReference type="SAM" id="MobiDB-lite"/>
    </source>
</evidence>
<protein>
    <submittedName>
        <fullName evidence="6">Uncharacterized protein LOC115481672</fullName>
    </submittedName>
</protein>
<feature type="compositionally biased region" description="Polar residues" evidence="2">
    <location>
        <begin position="269"/>
        <end position="284"/>
    </location>
</feature>
<feature type="region of interest" description="Disordered" evidence="2">
    <location>
        <begin position="246"/>
        <end position="284"/>
    </location>
</feature>
<dbReference type="GO" id="GO:0048858">
    <property type="term" value="P:cell projection morphogenesis"/>
    <property type="evidence" value="ECO:0007669"/>
    <property type="project" value="TreeGrafter"/>
</dbReference>
<keyword evidence="1" id="KW-0245">EGF-like domain</keyword>
<keyword evidence="3" id="KW-0812">Transmembrane</keyword>
<name>A0A6P7ZG44_9AMPH</name>
<keyword evidence="5" id="KW-1185">Reference proteome</keyword>
<feature type="domain" description="EGF-like" evidence="4">
    <location>
        <begin position="340"/>
        <end position="382"/>
    </location>
</feature>
<evidence type="ECO:0000259" key="4">
    <source>
        <dbReference type="PROSITE" id="PS50026"/>
    </source>
</evidence>
<evidence type="ECO:0000256" key="3">
    <source>
        <dbReference type="SAM" id="Phobius"/>
    </source>
</evidence>
<dbReference type="OrthoDB" id="9935774at2759"/>
<dbReference type="KEGG" id="muo:115481672"/>
<dbReference type="PANTHER" id="PTHR15381:SF1">
    <property type="entry name" value="CHONDROITIN SULFATE PROTEOGLYCAN 5"/>
    <property type="match status" value="1"/>
</dbReference>
<dbReference type="GO" id="GO:0045202">
    <property type="term" value="C:synapse"/>
    <property type="evidence" value="ECO:0007669"/>
    <property type="project" value="TreeGrafter"/>
</dbReference>
<dbReference type="GeneID" id="115481672"/>
<keyword evidence="3" id="KW-0472">Membrane</keyword>
<dbReference type="PANTHER" id="PTHR15381">
    <property type="entry name" value="CHONDROITIN SULFATE PROTEOGLYCAN 5 -RELATED"/>
    <property type="match status" value="1"/>
</dbReference>
<evidence type="ECO:0000313" key="6">
    <source>
        <dbReference type="RefSeq" id="XP_030076853.1"/>
    </source>
</evidence>
<reference evidence="6" key="1">
    <citation type="submission" date="2025-08" db="UniProtKB">
        <authorList>
            <consortium name="RefSeq"/>
        </authorList>
    </citation>
    <scope>IDENTIFICATION</scope>
</reference>
<proteinExistence type="predicted"/>
<organism evidence="5 6">
    <name type="scientific">Microcaecilia unicolor</name>
    <dbReference type="NCBI Taxonomy" id="1415580"/>
    <lineage>
        <taxon>Eukaryota</taxon>
        <taxon>Metazoa</taxon>
        <taxon>Chordata</taxon>
        <taxon>Craniata</taxon>
        <taxon>Vertebrata</taxon>
        <taxon>Euteleostomi</taxon>
        <taxon>Amphibia</taxon>
        <taxon>Gymnophiona</taxon>
        <taxon>Siphonopidae</taxon>
        <taxon>Microcaecilia</taxon>
    </lineage>
</organism>
<dbReference type="AlphaFoldDB" id="A0A6P7ZG44"/>